<organism evidence="10 11">
    <name type="scientific">Polyplax serrata</name>
    <name type="common">Common mouse louse</name>
    <dbReference type="NCBI Taxonomy" id="468196"/>
    <lineage>
        <taxon>Eukaryota</taxon>
        <taxon>Metazoa</taxon>
        <taxon>Ecdysozoa</taxon>
        <taxon>Arthropoda</taxon>
        <taxon>Hexapoda</taxon>
        <taxon>Insecta</taxon>
        <taxon>Pterygota</taxon>
        <taxon>Neoptera</taxon>
        <taxon>Paraneoptera</taxon>
        <taxon>Psocodea</taxon>
        <taxon>Troctomorpha</taxon>
        <taxon>Phthiraptera</taxon>
        <taxon>Anoplura</taxon>
        <taxon>Polyplacidae</taxon>
        <taxon>Polyplax</taxon>
    </lineage>
</organism>
<evidence type="ECO:0000256" key="3">
    <source>
        <dbReference type="ARBA" id="ARBA00022670"/>
    </source>
</evidence>
<dbReference type="PANTHER" id="PTHR43066:SF1">
    <property type="entry name" value="RHOMBOID PROTEIN 2"/>
    <property type="match status" value="1"/>
</dbReference>
<feature type="transmembrane region" description="Helical" evidence="8">
    <location>
        <begin position="108"/>
        <end position="127"/>
    </location>
</feature>
<evidence type="ECO:0000313" key="11">
    <source>
        <dbReference type="Proteomes" id="UP001359485"/>
    </source>
</evidence>
<feature type="transmembrane region" description="Helical" evidence="8">
    <location>
        <begin position="197"/>
        <end position="215"/>
    </location>
</feature>
<evidence type="ECO:0000256" key="4">
    <source>
        <dbReference type="ARBA" id="ARBA00022692"/>
    </source>
</evidence>
<name>A0ABR1AGA1_POLSC</name>
<dbReference type="PANTHER" id="PTHR43066">
    <property type="entry name" value="RHOMBOID-RELATED PROTEIN"/>
    <property type="match status" value="1"/>
</dbReference>
<keyword evidence="6 8" id="KW-1133">Transmembrane helix</keyword>
<sequence>MPPRRRRRGLELGLILLFNELLQFGMRNIPPITLGTILGQTLLYMGIINVPWEKEEVCISGSSIINGKDWKRLFLSAVEHGDDMHLYFNMASFLIKGRSLEARYGSRNFAFILSFLTVVTSLMYVMLAQVMTNIMESNSYMESCAIGFSGVIFALKVLTTHEEPYIRAMLLGVEIPGKYAAWVELIVIHMLVPNSSFMGHFAGILAGIIYCKSFLGPLLDKLLYCITGDQVVHGTDLYYIAALDDDRYLKSTAPKKSDTAKAYGYNTSVSAFFDESMSRYPYN</sequence>
<dbReference type="InterPro" id="IPR022764">
    <property type="entry name" value="Peptidase_S54_rhomboid_dom"/>
</dbReference>
<dbReference type="SUPFAM" id="SSF144091">
    <property type="entry name" value="Rhomboid-like"/>
    <property type="match status" value="1"/>
</dbReference>
<gene>
    <name evidence="10" type="ORF">RUM44_003372</name>
</gene>
<dbReference type="Gene3D" id="1.20.1540.10">
    <property type="entry name" value="Rhomboid-like"/>
    <property type="match status" value="1"/>
</dbReference>
<evidence type="ECO:0000256" key="5">
    <source>
        <dbReference type="ARBA" id="ARBA00022801"/>
    </source>
</evidence>
<keyword evidence="4 8" id="KW-0812">Transmembrane</keyword>
<comment type="subcellular location">
    <subcellularLocation>
        <location evidence="1">Membrane</location>
        <topology evidence="1">Multi-pass membrane protein</topology>
    </subcellularLocation>
</comment>
<evidence type="ECO:0000256" key="8">
    <source>
        <dbReference type="SAM" id="Phobius"/>
    </source>
</evidence>
<comment type="similarity">
    <text evidence="2">Belongs to the peptidase S54 family.</text>
</comment>
<evidence type="ECO:0000256" key="2">
    <source>
        <dbReference type="ARBA" id="ARBA00009045"/>
    </source>
</evidence>
<evidence type="ECO:0000256" key="6">
    <source>
        <dbReference type="ARBA" id="ARBA00022989"/>
    </source>
</evidence>
<evidence type="ECO:0000259" key="9">
    <source>
        <dbReference type="Pfam" id="PF01694"/>
    </source>
</evidence>
<proteinExistence type="inferred from homology"/>
<evidence type="ECO:0000313" key="10">
    <source>
        <dbReference type="EMBL" id="KAK6618991.1"/>
    </source>
</evidence>
<keyword evidence="11" id="KW-1185">Reference proteome</keyword>
<keyword evidence="7 8" id="KW-0472">Membrane</keyword>
<accession>A0ABR1AGA1</accession>
<comment type="caution">
    <text evidence="10">The sequence shown here is derived from an EMBL/GenBank/DDBJ whole genome shotgun (WGS) entry which is preliminary data.</text>
</comment>
<dbReference type="InterPro" id="IPR035952">
    <property type="entry name" value="Rhomboid-like_sf"/>
</dbReference>
<feature type="domain" description="Peptidase S54 rhomboid" evidence="9">
    <location>
        <begin position="69"/>
        <end position="211"/>
    </location>
</feature>
<dbReference type="Pfam" id="PF01694">
    <property type="entry name" value="Rhomboid"/>
    <property type="match status" value="1"/>
</dbReference>
<dbReference type="EMBL" id="JAWJWF010000049">
    <property type="protein sequence ID" value="KAK6618991.1"/>
    <property type="molecule type" value="Genomic_DNA"/>
</dbReference>
<keyword evidence="5" id="KW-0378">Hydrolase</keyword>
<evidence type="ECO:0000256" key="1">
    <source>
        <dbReference type="ARBA" id="ARBA00004141"/>
    </source>
</evidence>
<dbReference type="Proteomes" id="UP001359485">
    <property type="component" value="Unassembled WGS sequence"/>
</dbReference>
<keyword evidence="3" id="KW-0645">Protease</keyword>
<reference evidence="10 11" key="1">
    <citation type="submission" date="2023-09" db="EMBL/GenBank/DDBJ databases">
        <title>Genomes of two closely related lineages of the louse Polyplax serrata with different host specificities.</title>
        <authorList>
            <person name="Martinu J."/>
            <person name="Tarabai H."/>
            <person name="Stefka J."/>
            <person name="Hypsa V."/>
        </authorList>
    </citation>
    <scope>NUCLEOTIDE SEQUENCE [LARGE SCALE GENOMIC DNA]</scope>
    <source>
        <strain evidence="10">98ZLc_SE</strain>
    </source>
</reference>
<evidence type="ECO:0000256" key="7">
    <source>
        <dbReference type="ARBA" id="ARBA00023136"/>
    </source>
</evidence>
<protein>
    <recommendedName>
        <fullName evidence="9">Peptidase S54 rhomboid domain-containing protein</fullName>
    </recommendedName>
</protein>